<feature type="non-terminal residue" evidence="1">
    <location>
        <position position="159"/>
    </location>
</feature>
<dbReference type="AlphaFoldDB" id="A0A391NYN1"/>
<reference evidence="1 2" key="1">
    <citation type="journal article" date="2018" name="PLoS ONE">
        <title>The draft genome of Kipferlia bialata reveals reductive genome evolution in fornicate parasites.</title>
        <authorList>
            <person name="Tanifuji G."/>
            <person name="Takabayashi S."/>
            <person name="Kume K."/>
            <person name="Takagi M."/>
            <person name="Nakayama T."/>
            <person name="Kamikawa R."/>
            <person name="Inagaki Y."/>
            <person name="Hashimoto T."/>
        </authorList>
    </citation>
    <scope>NUCLEOTIDE SEQUENCE [LARGE SCALE GENOMIC DNA]</scope>
    <source>
        <strain evidence="1">NY0173</strain>
    </source>
</reference>
<accession>A0A391NYN1</accession>
<dbReference type="Proteomes" id="UP000265618">
    <property type="component" value="Unassembled WGS sequence"/>
</dbReference>
<comment type="caution">
    <text evidence="1">The sequence shown here is derived from an EMBL/GenBank/DDBJ whole genome shotgun (WGS) entry which is preliminary data.</text>
</comment>
<evidence type="ECO:0000313" key="1">
    <source>
        <dbReference type="EMBL" id="GCA63483.1"/>
    </source>
</evidence>
<dbReference type="EMBL" id="BDIP01003719">
    <property type="protein sequence ID" value="GCA63483.1"/>
    <property type="molecule type" value="Genomic_DNA"/>
</dbReference>
<protein>
    <submittedName>
        <fullName evidence="1">Uncharacterized protein</fullName>
    </submittedName>
</protein>
<organism evidence="1 2">
    <name type="scientific">Kipferlia bialata</name>
    <dbReference type="NCBI Taxonomy" id="797122"/>
    <lineage>
        <taxon>Eukaryota</taxon>
        <taxon>Metamonada</taxon>
        <taxon>Carpediemonas-like organisms</taxon>
        <taxon>Kipferlia</taxon>
    </lineage>
</organism>
<sequence>MDCVDLAVQDGKVYGHQDMEFPGFEIDDDTHTVHMVDLAVPGPLGERFYQNFCVSRSIGLDGVIVDTPYYEYAPVENGHSCPIGDGLILLSGASGEYILDTETMELVRDMREAPWFRTHCTVDGVLHTFGNNHCTYTLKGGWTVADPLPAFVHPVNQAE</sequence>
<name>A0A391NYN1_9EUKA</name>
<proteinExistence type="predicted"/>
<gene>
    <name evidence="1" type="ORF">KIPB_010205</name>
</gene>
<keyword evidence="2" id="KW-1185">Reference proteome</keyword>
<evidence type="ECO:0000313" key="2">
    <source>
        <dbReference type="Proteomes" id="UP000265618"/>
    </source>
</evidence>